<dbReference type="Proteomes" id="UP000807342">
    <property type="component" value="Unassembled WGS sequence"/>
</dbReference>
<dbReference type="EMBL" id="MU151113">
    <property type="protein sequence ID" value="KAF9450086.1"/>
    <property type="molecule type" value="Genomic_DNA"/>
</dbReference>
<keyword evidence="10" id="KW-0943">RNA-mediated gene silencing</keyword>
<proteinExistence type="inferred from homology"/>
<dbReference type="GO" id="GO:0005634">
    <property type="term" value="C:nucleus"/>
    <property type="evidence" value="ECO:0007669"/>
    <property type="project" value="TreeGrafter"/>
</dbReference>
<name>A0A9P5XHY4_9AGAR</name>
<dbReference type="GO" id="GO:0030422">
    <property type="term" value="P:siRNA processing"/>
    <property type="evidence" value="ECO:0007669"/>
    <property type="project" value="TreeGrafter"/>
</dbReference>
<dbReference type="PANTHER" id="PTHR21404">
    <property type="entry name" value="HEN1"/>
    <property type="match status" value="1"/>
</dbReference>
<dbReference type="GO" id="GO:0090486">
    <property type="term" value="F:small RNA 2'-O-methyltransferase activity"/>
    <property type="evidence" value="ECO:0007669"/>
    <property type="project" value="UniProtKB-EC"/>
</dbReference>
<evidence type="ECO:0000256" key="11">
    <source>
        <dbReference type="ARBA" id="ARBA00035025"/>
    </source>
</evidence>
<comment type="similarity">
    <text evidence="2">Belongs to the methyltransferase superfamily. HEN1 family.</text>
</comment>
<keyword evidence="8" id="KW-0460">Magnesium</keyword>
<evidence type="ECO:0000256" key="5">
    <source>
        <dbReference type="ARBA" id="ARBA00022679"/>
    </source>
</evidence>
<keyword evidence="15" id="KW-1185">Reference proteome</keyword>
<evidence type="ECO:0000256" key="2">
    <source>
        <dbReference type="ARBA" id="ARBA00009026"/>
    </source>
</evidence>
<comment type="cofactor">
    <cofactor evidence="1">
        <name>Mg(2+)</name>
        <dbReference type="ChEBI" id="CHEBI:18420"/>
    </cofactor>
</comment>
<dbReference type="PANTHER" id="PTHR21404:SF3">
    <property type="entry name" value="SMALL RNA 2'-O-METHYLTRANSFERASE"/>
    <property type="match status" value="1"/>
</dbReference>
<dbReference type="GO" id="GO:0003723">
    <property type="term" value="F:RNA binding"/>
    <property type="evidence" value="ECO:0007669"/>
    <property type="project" value="UniProtKB-KW"/>
</dbReference>
<evidence type="ECO:0000256" key="10">
    <source>
        <dbReference type="ARBA" id="ARBA00023158"/>
    </source>
</evidence>
<feature type="region of interest" description="Disordered" evidence="13">
    <location>
        <begin position="478"/>
        <end position="520"/>
    </location>
</feature>
<comment type="catalytic activity">
    <reaction evidence="12">
        <text>small RNA 3'-end nucleotide + S-adenosyl-L-methionine = small RNA 3'-end 2'-O-methylnucleotide + S-adenosyl-L-homocysteine + H(+)</text>
        <dbReference type="Rhea" id="RHEA:37887"/>
        <dbReference type="Rhea" id="RHEA-COMP:10415"/>
        <dbReference type="Rhea" id="RHEA-COMP:10416"/>
        <dbReference type="ChEBI" id="CHEBI:15378"/>
        <dbReference type="ChEBI" id="CHEBI:57856"/>
        <dbReference type="ChEBI" id="CHEBI:59789"/>
        <dbReference type="ChEBI" id="CHEBI:74896"/>
        <dbReference type="ChEBI" id="CHEBI:74898"/>
        <dbReference type="EC" id="2.1.1.386"/>
    </reaction>
</comment>
<evidence type="ECO:0000256" key="6">
    <source>
        <dbReference type="ARBA" id="ARBA00022691"/>
    </source>
</evidence>
<evidence type="ECO:0000256" key="13">
    <source>
        <dbReference type="SAM" id="MobiDB-lite"/>
    </source>
</evidence>
<protein>
    <recommendedName>
        <fullName evidence="3">Small RNA 2'-O-methyltransferase</fullName>
        <ecNumber evidence="11">2.1.1.386</ecNumber>
    </recommendedName>
</protein>
<dbReference type="GO" id="GO:0005737">
    <property type="term" value="C:cytoplasm"/>
    <property type="evidence" value="ECO:0007669"/>
    <property type="project" value="TreeGrafter"/>
</dbReference>
<dbReference type="EC" id="2.1.1.386" evidence="11"/>
<dbReference type="GO" id="GO:0001510">
    <property type="term" value="P:RNA methylation"/>
    <property type="evidence" value="ECO:0007669"/>
    <property type="project" value="InterPro"/>
</dbReference>
<evidence type="ECO:0000256" key="8">
    <source>
        <dbReference type="ARBA" id="ARBA00022842"/>
    </source>
</evidence>
<keyword evidence="6" id="KW-0949">S-adenosyl-L-methionine</keyword>
<dbReference type="InterPro" id="IPR029063">
    <property type="entry name" value="SAM-dependent_MTases_sf"/>
</dbReference>
<keyword evidence="5" id="KW-0808">Transferase</keyword>
<dbReference type="GO" id="GO:0046872">
    <property type="term" value="F:metal ion binding"/>
    <property type="evidence" value="ECO:0007669"/>
    <property type="project" value="UniProtKB-KW"/>
</dbReference>
<gene>
    <name evidence="14" type="ORF">P691DRAFT_702056</name>
</gene>
<evidence type="ECO:0000256" key="7">
    <source>
        <dbReference type="ARBA" id="ARBA00022723"/>
    </source>
</evidence>
<evidence type="ECO:0000256" key="3">
    <source>
        <dbReference type="ARBA" id="ARBA00021330"/>
    </source>
</evidence>
<evidence type="ECO:0000313" key="14">
    <source>
        <dbReference type="EMBL" id="KAF9450086.1"/>
    </source>
</evidence>
<organism evidence="14 15">
    <name type="scientific">Macrolepiota fuliginosa MF-IS2</name>
    <dbReference type="NCBI Taxonomy" id="1400762"/>
    <lineage>
        <taxon>Eukaryota</taxon>
        <taxon>Fungi</taxon>
        <taxon>Dikarya</taxon>
        <taxon>Basidiomycota</taxon>
        <taxon>Agaricomycotina</taxon>
        <taxon>Agaricomycetes</taxon>
        <taxon>Agaricomycetidae</taxon>
        <taxon>Agaricales</taxon>
        <taxon>Agaricineae</taxon>
        <taxon>Agaricaceae</taxon>
        <taxon>Macrolepiota</taxon>
    </lineage>
</organism>
<keyword evidence="7" id="KW-0479">Metal-binding</keyword>
<evidence type="ECO:0000313" key="15">
    <source>
        <dbReference type="Proteomes" id="UP000807342"/>
    </source>
</evidence>
<keyword evidence="4" id="KW-0489">Methyltransferase</keyword>
<dbReference type="OrthoDB" id="2154311at2759"/>
<dbReference type="AlphaFoldDB" id="A0A9P5XHY4"/>
<evidence type="ECO:0000256" key="9">
    <source>
        <dbReference type="ARBA" id="ARBA00022884"/>
    </source>
</evidence>
<evidence type="ECO:0000256" key="12">
    <source>
        <dbReference type="ARBA" id="ARBA00048418"/>
    </source>
</evidence>
<dbReference type="InterPro" id="IPR026610">
    <property type="entry name" value="Hen1"/>
</dbReference>
<reference evidence="14" key="1">
    <citation type="submission" date="2020-11" db="EMBL/GenBank/DDBJ databases">
        <authorList>
            <consortium name="DOE Joint Genome Institute"/>
            <person name="Ahrendt S."/>
            <person name="Riley R."/>
            <person name="Andreopoulos W."/>
            <person name="Labutti K."/>
            <person name="Pangilinan J."/>
            <person name="Ruiz-Duenas F.J."/>
            <person name="Barrasa J.M."/>
            <person name="Sanchez-Garcia M."/>
            <person name="Camarero S."/>
            <person name="Miyauchi S."/>
            <person name="Serrano A."/>
            <person name="Linde D."/>
            <person name="Babiker R."/>
            <person name="Drula E."/>
            <person name="Ayuso-Fernandez I."/>
            <person name="Pacheco R."/>
            <person name="Padilla G."/>
            <person name="Ferreira P."/>
            <person name="Barriuso J."/>
            <person name="Kellner H."/>
            <person name="Castanera R."/>
            <person name="Alfaro M."/>
            <person name="Ramirez L."/>
            <person name="Pisabarro A.G."/>
            <person name="Kuo A."/>
            <person name="Tritt A."/>
            <person name="Lipzen A."/>
            <person name="He G."/>
            <person name="Yan M."/>
            <person name="Ng V."/>
            <person name="Cullen D."/>
            <person name="Martin F."/>
            <person name="Rosso M.-N."/>
            <person name="Henrissat B."/>
            <person name="Hibbett D."/>
            <person name="Martinez A.T."/>
            <person name="Grigoriev I.V."/>
        </authorList>
    </citation>
    <scope>NUCLEOTIDE SEQUENCE</scope>
    <source>
        <strain evidence="14">MF-IS2</strain>
    </source>
</reference>
<evidence type="ECO:0000256" key="1">
    <source>
        <dbReference type="ARBA" id="ARBA00001946"/>
    </source>
</evidence>
<dbReference type="SUPFAM" id="SSF53335">
    <property type="entry name" value="S-adenosyl-L-methionine-dependent methyltransferases"/>
    <property type="match status" value="1"/>
</dbReference>
<comment type="caution">
    <text evidence="14">The sequence shown here is derived from an EMBL/GenBank/DDBJ whole genome shotgun (WGS) entry which is preliminary data.</text>
</comment>
<dbReference type="Gene3D" id="3.40.50.150">
    <property type="entry name" value="Vaccinia Virus protein VP39"/>
    <property type="match status" value="1"/>
</dbReference>
<evidence type="ECO:0000256" key="4">
    <source>
        <dbReference type="ARBA" id="ARBA00022603"/>
    </source>
</evidence>
<sequence length="520" mass="58594">MEPIPEDGSQELKVTFLPELHLQRRIWVLNILRKESVTQVLDIGCGEGQLLVPLSQPAPWLTPPPISILPPPKDPELTSPSPAYNDDEIPNLHISHLHGVDISKYDLEFAARETAPPNFAPDSTQSFYHIQQRWEDLQVKLWQGGLEVINDEFVGIECIVSTEVIEHLPPEIFPAFAPMLLGVYHPQLLLITTPSYTYNARFTAPDAPTSARSGYPDPTGRTERIFRHDDHKFEWTVDEFRAWCEGAAKEWGYDVEMSGVGRAVEPDPWNREDELGEASFVACFKKTLRKQDGERESCGREVIAKLSLPSKLHELFAKHAHQPDVSSRKPKTLPEIAAAVIKKMDQFSEAFMRMEEVWFEPDVSSACGGWIEFLVRAIEESEDLNLLKEGDMGNNRSRWMIQRLGGLTDTASPWPQEGETSLDYIPPEWEPEESEFEESVAADGDISWNNSELDTEDEGGFDWGKAYKHLRENKVLGWGSGDEVEEEAVSPYSPTTKKHSIVSPTDPNAGWDGDASEETS</sequence>
<accession>A0A9P5XHY4</accession>
<keyword evidence="9" id="KW-0694">RNA-binding</keyword>